<evidence type="ECO:0000256" key="5">
    <source>
        <dbReference type="ARBA" id="ARBA00022679"/>
    </source>
</evidence>
<protein>
    <recommendedName>
        <fullName evidence="2">non-specific serine/threonine protein kinase</fullName>
        <ecNumber evidence="2">2.7.11.1</ecNumber>
    </recommendedName>
</protein>
<dbReference type="FunFam" id="3.80.10.10:FF:001380">
    <property type="entry name" value="Os05g0256100 protein"/>
    <property type="match status" value="1"/>
</dbReference>
<dbReference type="EC" id="2.7.11.1" evidence="2"/>
<proteinExistence type="predicted"/>
<evidence type="ECO:0000256" key="14">
    <source>
        <dbReference type="SAM" id="Phobius"/>
    </source>
</evidence>
<comment type="catalytic activity">
    <reaction evidence="11">
        <text>L-threonyl-[protein] + ATP = O-phospho-L-threonyl-[protein] + ADP + H(+)</text>
        <dbReference type="Rhea" id="RHEA:46608"/>
        <dbReference type="Rhea" id="RHEA-COMP:11060"/>
        <dbReference type="Rhea" id="RHEA-COMP:11605"/>
        <dbReference type="ChEBI" id="CHEBI:15378"/>
        <dbReference type="ChEBI" id="CHEBI:30013"/>
        <dbReference type="ChEBI" id="CHEBI:30616"/>
        <dbReference type="ChEBI" id="CHEBI:61977"/>
        <dbReference type="ChEBI" id="CHEBI:456216"/>
        <dbReference type="EC" id="2.7.11.1"/>
    </reaction>
</comment>
<dbReference type="InterPro" id="IPR001611">
    <property type="entry name" value="Leu-rich_rpt"/>
</dbReference>
<evidence type="ECO:0000256" key="4">
    <source>
        <dbReference type="ARBA" id="ARBA00022553"/>
    </source>
</evidence>
<evidence type="ECO:0000313" key="17">
    <source>
        <dbReference type="Proteomes" id="UP001314170"/>
    </source>
</evidence>
<keyword evidence="6" id="KW-0732">Signal</keyword>
<comment type="caution">
    <text evidence="16">The sequence shown here is derived from an EMBL/GenBank/DDBJ whole genome shotgun (WGS) entry which is preliminary data.</text>
</comment>
<feature type="region of interest" description="Disordered" evidence="13">
    <location>
        <begin position="709"/>
        <end position="742"/>
    </location>
</feature>
<comment type="catalytic activity">
    <reaction evidence="12">
        <text>L-seryl-[protein] + ATP = O-phospho-L-seryl-[protein] + ADP + H(+)</text>
        <dbReference type="Rhea" id="RHEA:17989"/>
        <dbReference type="Rhea" id="RHEA-COMP:9863"/>
        <dbReference type="Rhea" id="RHEA-COMP:11604"/>
        <dbReference type="ChEBI" id="CHEBI:15378"/>
        <dbReference type="ChEBI" id="CHEBI:29999"/>
        <dbReference type="ChEBI" id="CHEBI:30616"/>
        <dbReference type="ChEBI" id="CHEBI:83421"/>
        <dbReference type="ChEBI" id="CHEBI:456216"/>
        <dbReference type="EC" id="2.7.11.1"/>
    </reaction>
</comment>
<dbReference type="GO" id="GO:0005524">
    <property type="term" value="F:ATP binding"/>
    <property type="evidence" value="ECO:0007669"/>
    <property type="project" value="UniProtKB-KW"/>
</dbReference>
<comment type="subcellular location">
    <subcellularLocation>
        <location evidence="1">Membrane</location>
        <topology evidence="1">Single-pass type I membrane protein</topology>
    </subcellularLocation>
</comment>
<dbReference type="GO" id="GO:0005886">
    <property type="term" value="C:plasma membrane"/>
    <property type="evidence" value="ECO:0007669"/>
    <property type="project" value="TreeGrafter"/>
</dbReference>
<keyword evidence="3" id="KW-0723">Serine/threonine-protein kinase</keyword>
<evidence type="ECO:0000256" key="6">
    <source>
        <dbReference type="ARBA" id="ARBA00022729"/>
    </source>
</evidence>
<dbReference type="InterPro" id="IPR051824">
    <property type="entry name" value="LRR_Rcpt-Like_S/T_Kinase"/>
</dbReference>
<keyword evidence="14" id="KW-1133">Transmembrane helix</keyword>
<feature type="transmembrane region" description="Helical" evidence="14">
    <location>
        <begin position="517"/>
        <end position="539"/>
    </location>
</feature>
<dbReference type="InterPro" id="IPR032675">
    <property type="entry name" value="LRR_dom_sf"/>
</dbReference>
<organism evidence="16 17">
    <name type="scientific">Dovyalis caffra</name>
    <dbReference type="NCBI Taxonomy" id="77055"/>
    <lineage>
        <taxon>Eukaryota</taxon>
        <taxon>Viridiplantae</taxon>
        <taxon>Streptophyta</taxon>
        <taxon>Embryophyta</taxon>
        <taxon>Tracheophyta</taxon>
        <taxon>Spermatophyta</taxon>
        <taxon>Magnoliopsida</taxon>
        <taxon>eudicotyledons</taxon>
        <taxon>Gunneridae</taxon>
        <taxon>Pentapetalae</taxon>
        <taxon>rosids</taxon>
        <taxon>fabids</taxon>
        <taxon>Malpighiales</taxon>
        <taxon>Salicaceae</taxon>
        <taxon>Flacourtieae</taxon>
        <taxon>Dovyalis</taxon>
    </lineage>
</organism>
<feature type="transmembrane region" description="Helical" evidence="14">
    <location>
        <begin position="551"/>
        <end position="573"/>
    </location>
</feature>
<evidence type="ECO:0000256" key="7">
    <source>
        <dbReference type="ARBA" id="ARBA00022741"/>
    </source>
</evidence>
<dbReference type="Pfam" id="PF00560">
    <property type="entry name" value="LRR_1"/>
    <property type="match status" value="7"/>
</dbReference>
<dbReference type="InterPro" id="IPR011009">
    <property type="entry name" value="Kinase-like_dom_sf"/>
</dbReference>
<keyword evidence="4" id="KW-0597">Phosphoprotein</keyword>
<dbReference type="SUPFAM" id="SSF56112">
    <property type="entry name" value="Protein kinase-like (PK-like)"/>
    <property type="match status" value="1"/>
</dbReference>
<evidence type="ECO:0000256" key="13">
    <source>
        <dbReference type="SAM" id="MobiDB-lite"/>
    </source>
</evidence>
<evidence type="ECO:0000256" key="2">
    <source>
        <dbReference type="ARBA" id="ARBA00012513"/>
    </source>
</evidence>
<dbReference type="FunFam" id="3.80.10.10:FF:000298">
    <property type="entry name" value="Putative LRR receptor-like serine/threonine-protein kinase"/>
    <property type="match status" value="1"/>
</dbReference>
<dbReference type="GO" id="GO:0004674">
    <property type="term" value="F:protein serine/threonine kinase activity"/>
    <property type="evidence" value="ECO:0007669"/>
    <property type="project" value="UniProtKB-KW"/>
</dbReference>
<keyword evidence="10" id="KW-0325">Glycoprotein</keyword>
<dbReference type="Pfam" id="PF11721">
    <property type="entry name" value="Malectin"/>
    <property type="match status" value="1"/>
</dbReference>
<dbReference type="InterPro" id="IPR021720">
    <property type="entry name" value="Malectin_dom"/>
</dbReference>
<feature type="domain" description="Malectin" evidence="15">
    <location>
        <begin position="340"/>
        <end position="525"/>
    </location>
</feature>
<keyword evidence="9" id="KW-0675">Receptor</keyword>
<evidence type="ECO:0000256" key="8">
    <source>
        <dbReference type="ARBA" id="ARBA00022840"/>
    </source>
</evidence>
<feature type="compositionally biased region" description="Polar residues" evidence="13">
    <location>
        <begin position="730"/>
        <end position="742"/>
    </location>
</feature>
<dbReference type="PANTHER" id="PTHR48006">
    <property type="entry name" value="LEUCINE-RICH REPEAT-CONTAINING PROTEIN DDB_G0281931-RELATED"/>
    <property type="match status" value="1"/>
</dbReference>
<keyword evidence="3" id="KW-0418">Kinase</keyword>
<name>A0AAV1RGF8_9ROSI</name>
<sequence>MKNRTCRVNMDENYVIGWRVYALDKTGVIPEVLTSFKYLTFLKIDQNYFTGPLPAFIGNLTALKGLSIAHNAFSGTIPKELGNLKELTSLSFGVNNFSGTLPPELGNLVKLEELYINSCGVGGEIPSTFANLKGMRVLWASDDPFTGNIPDFIGNWTGLTSLRFQGNSFVGPIPSSFSNLTSLNSLRISDLSNVSSTLDFIKNLKKLTDLTLRNALINGSIPSDIGEITTLNILDLSFNNLTGQVPSALFNLSSLEYLFLGNNSLSGTLPNQKSDRLRNIDLSYNYLSGTFPSWVASNLQLNFVANNFSFDSSNISVLPGLNCLQRNFPCNRNTPRYANVSIKCGGPEKRTADGTLYEAENSSISAASFTVTSTEKWGLSNVGLFSDRQNTSYVENTLTQVTGTNTPELYQTSRISPSSLRYYGLGLQNGPYTIDLLFAETAFADRSSRTWKSLGRRVFDIYIQGNRRLKDFDISREAGGINKAITMTFNVTVSENHLEIHLFWAGKGTCCTPVQGYYGPIISALNVVPGFTPTVSGIAPSIRKEKSRTGLIVGISVSAGVVILILLFAVLYISRKRDSEDEEVFLGMGPRPNTFSYAQLRTATEDFSPSKKLGEGGFGPVYKAWNLHESSQSLALMDPRVMIFDENEALRVIGVALLCTQASPAMRPTMSRVIAMLTGDIEVTAVASKPSYLTDWHFKDITASFSTENARASTESEASKNKNKSEHQNSIDLSPQGDQIYSPVNITEPRLSELIGDGRYKRSPSSIYLNIFRSGLEHVNMDEVDYDDGDDFFSAGALSA</sequence>
<dbReference type="Gene3D" id="2.60.120.430">
    <property type="entry name" value="Galactose-binding lectin"/>
    <property type="match status" value="1"/>
</dbReference>
<feature type="compositionally biased region" description="Basic and acidic residues" evidence="13">
    <location>
        <begin position="717"/>
        <end position="729"/>
    </location>
</feature>
<dbReference type="EMBL" id="CAWUPB010000994">
    <property type="protein sequence ID" value="CAK7335850.1"/>
    <property type="molecule type" value="Genomic_DNA"/>
</dbReference>
<keyword evidence="14" id="KW-0472">Membrane</keyword>
<dbReference type="Gene3D" id="3.80.10.10">
    <property type="entry name" value="Ribonuclease Inhibitor"/>
    <property type="match status" value="2"/>
</dbReference>
<gene>
    <name evidence="16" type="ORF">DCAF_LOCUS10853</name>
</gene>
<dbReference type="SUPFAM" id="SSF52058">
    <property type="entry name" value="L domain-like"/>
    <property type="match status" value="1"/>
</dbReference>
<accession>A0AAV1RGF8</accession>
<evidence type="ECO:0000256" key="1">
    <source>
        <dbReference type="ARBA" id="ARBA00004479"/>
    </source>
</evidence>
<evidence type="ECO:0000256" key="9">
    <source>
        <dbReference type="ARBA" id="ARBA00023170"/>
    </source>
</evidence>
<dbReference type="FunFam" id="2.60.120.430:FF:000002">
    <property type="entry name" value="Leucine-rich repeat receptor-like protein kinase"/>
    <property type="match status" value="1"/>
</dbReference>
<evidence type="ECO:0000256" key="12">
    <source>
        <dbReference type="ARBA" id="ARBA00048679"/>
    </source>
</evidence>
<keyword evidence="14" id="KW-0812">Transmembrane</keyword>
<keyword evidence="7" id="KW-0547">Nucleotide-binding</keyword>
<evidence type="ECO:0000256" key="11">
    <source>
        <dbReference type="ARBA" id="ARBA00047899"/>
    </source>
</evidence>
<dbReference type="PANTHER" id="PTHR48006:SF34">
    <property type="entry name" value="OS08G0203700 PROTEIN"/>
    <property type="match status" value="1"/>
</dbReference>
<reference evidence="16 17" key="1">
    <citation type="submission" date="2024-01" db="EMBL/GenBank/DDBJ databases">
        <authorList>
            <person name="Waweru B."/>
        </authorList>
    </citation>
    <scope>NUCLEOTIDE SEQUENCE [LARGE SCALE GENOMIC DNA]</scope>
</reference>
<evidence type="ECO:0000256" key="10">
    <source>
        <dbReference type="ARBA" id="ARBA00023180"/>
    </source>
</evidence>
<evidence type="ECO:0000256" key="3">
    <source>
        <dbReference type="ARBA" id="ARBA00022527"/>
    </source>
</evidence>
<dbReference type="Gene3D" id="3.30.200.20">
    <property type="entry name" value="Phosphorylase Kinase, domain 1"/>
    <property type="match status" value="1"/>
</dbReference>
<keyword evidence="5" id="KW-0808">Transferase</keyword>
<dbReference type="Proteomes" id="UP001314170">
    <property type="component" value="Unassembled WGS sequence"/>
</dbReference>
<dbReference type="AlphaFoldDB" id="A0AAV1RGF8"/>
<keyword evidence="17" id="KW-1185">Reference proteome</keyword>
<keyword evidence="8" id="KW-0067">ATP-binding</keyword>
<evidence type="ECO:0000259" key="15">
    <source>
        <dbReference type="Pfam" id="PF11721"/>
    </source>
</evidence>
<evidence type="ECO:0000313" key="16">
    <source>
        <dbReference type="EMBL" id="CAK7335850.1"/>
    </source>
</evidence>